<comment type="caution">
    <text evidence="7">The sequence shown here is derived from an EMBL/GenBank/DDBJ whole genome shotgun (WGS) entry which is preliminary data.</text>
</comment>
<feature type="transmembrane region" description="Helical" evidence="5">
    <location>
        <begin position="45"/>
        <end position="65"/>
    </location>
</feature>
<feature type="transmembrane region" description="Helical" evidence="5">
    <location>
        <begin position="77"/>
        <end position="96"/>
    </location>
</feature>
<dbReference type="EMBL" id="RQYT01000012">
    <property type="protein sequence ID" value="RRD49745.1"/>
    <property type="molecule type" value="Genomic_DNA"/>
</dbReference>
<feature type="transmembrane region" description="Helical" evidence="5">
    <location>
        <begin position="166"/>
        <end position="185"/>
    </location>
</feature>
<dbReference type="Proteomes" id="UP000280935">
    <property type="component" value="Unassembled WGS sequence"/>
</dbReference>
<feature type="transmembrane region" description="Helical" evidence="5">
    <location>
        <begin position="102"/>
        <end position="123"/>
    </location>
</feature>
<reference evidence="7 8" key="1">
    <citation type="submission" date="2018-11" db="EMBL/GenBank/DDBJ databases">
        <title>Genomes From Bacteria Associated with the Canine Oral Cavity: a Test Case for Automated Genome-Based Taxonomic Assignment.</title>
        <authorList>
            <person name="Coil D.A."/>
            <person name="Jospin G."/>
            <person name="Darling A.E."/>
            <person name="Wallis C."/>
            <person name="Davis I.J."/>
            <person name="Harris S."/>
            <person name="Eisen J.A."/>
            <person name="Holcombe L.J."/>
            <person name="O'Flynn C."/>
        </authorList>
    </citation>
    <scope>NUCLEOTIDE SEQUENCE [LARGE SCALE GENOMIC DNA]</scope>
    <source>
        <strain evidence="7 8">OH2822_COT-296</strain>
    </source>
</reference>
<keyword evidence="4 5" id="KW-0472">Membrane</keyword>
<feature type="transmembrane region" description="Helical" evidence="5">
    <location>
        <begin position="246"/>
        <end position="266"/>
    </location>
</feature>
<keyword evidence="2 5" id="KW-0812">Transmembrane</keyword>
<comment type="subcellular location">
    <subcellularLocation>
        <location evidence="1">Cell membrane</location>
        <topology evidence="1">Multi-pass membrane protein</topology>
    </subcellularLocation>
</comment>
<sequence length="418" mass="43397">MMRSVDWRVVAAAATVMIVEGYDLSVYGMLLPVMSADPNLGLDTAAAGLTGSAAFIGMLLGGLTVGPLCTRWRHDRVLISGVLLFSAAMLGTMLSLNVVFMWITRLLAGCGLGVVLPLCMAAVRRSCSSGAIPLCFSLVTGGIPAGGAIAALASRATAEQFGWRPLFGAGALLGVALLPMVSVVLRSRSVSQMSEREERPPVPWRSLALPATAGALATFCFLLSFYGLMTWLTKLMTQLDVPLSGAFQLTMLLNLGAVAGSVLTGLTAFRFGALPVTVLSGLTGAVCLLLVPSQLVSGMSMILVVVMLGMASPSTQNLVNSLVAEATEDPWRAGLLGFTLGLGRLGAVAAPVIGSHLLMSTPPGEGLASPPGAVFIAFAVASLGGVVCALWLGHLVSRRRSEQQRVSDSRRLEETLGR</sequence>
<feature type="transmembrane region" description="Helical" evidence="5">
    <location>
        <begin position="206"/>
        <end position="226"/>
    </location>
</feature>
<evidence type="ECO:0000259" key="6">
    <source>
        <dbReference type="PROSITE" id="PS50850"/>
    </source>
</evidence>
<feature type="transmembrane region" description="Helical" evidence="5">
    <location>
        <begin position="331"/>
        <end position="353"/>
    </location>
</feature>
<dbReference type="PANTHER" id="PTHR23508:SF10">
    <property type="entry name" value="CARBOXYLIC ACID TRANSPORTER PROTEIN HOMOLOG"/>
    <property type="match status" value="1"/>
</dbReference>
<gene>
    <name evidence="7" type="ORF">EII35_06975</name>
</gene>
<dbReference type="RefSeq" id="WP_125227747.1">
    <property type="nucleotide sequence ID" value="NZ_RQYT01000012.1"/>
</dbReference>
<dbReference type="PANTHER" id="PTHR23508">
    <property type="entry name" value="CARBOXYLIC ACID TRANSPORTER PROTEIN HOMOLOG"/>
    <property type="match status" value="1"/>
</dbReference>
<accession>A0A3P1WTY5</accession>
<dbReference type="GO" id="GO:0005886">
    <property type="term" value="C:plasma membrane"/>
    <property type="evidence" value="ECO:0007669"/>
    <property type="project" value="UniProtKB-SubCell"/>
</dbReference>
<feature type="transmembrane region" description="Helical" evidence="5">
    <location>
        <begin position="273"/>
        <end position="292"/>
    </location>
</feature>
<keyword evidence="3 5" id="KW-1133">Transmembrane helix</keyword>
<feature type="transmembrane region" description="Helical" evidence="5">
    <location>
        <begin position="298"/>
        <end position="319"/>
    </location>
</feature>
<feature type="transmembrane region" description="Helical" evidence="5">
    <location>
        <begin position="373"/>
        <end position="396"/>
    </location>
</feature>
<evidence type="ECO:0000313" key="7">
    <source>
        <dbReference type="EMBL" id="RRD49745.1"/>
    </source>
</evidence>
<dbReference type="InterPro" id="IPR011701">
    <property type="entry name" value="MFS"/>
</dbReference>
<evidence type="ECO:0000256" key="1">
    <source>
        <dbReference type="ARBA" id="ARBA00004651"/>
    </source>
</evidence>
<evidence type="ECO:0000256" key="2">
    <source>
        <dbReference type="ARBA" id="ARBA00022692"/>
    </source>
</evidence>
<dbReference type="SUPFAM" id="SSF103473">
    <property type="entry name" value="MFS general substrate transporter"/>
    <property type="match status" value="1"/>
</dbReference>
<dbReference type="AlphaFoldDB" id="A0A3P1WTY5"/>
<dbReference type="PROSITE" id="PS50850">
    <property type="entry name" value="MFS"/>
    <property type="match status" value="1"/>
</dbReference>
<feature type="transmembrane region" description="Helical" evidence="5">
    <location>
        <begin position="130"/>
        <end position="154"/>
    </location>
</feature>
<organism evidence="7 8">
    <name type="scientific">Arachnia propionica</name>
    <dbReference type="NCBI Taxonomy" id="1750"/>
    <lineage>
        <taxon>Bacteria</taxon>
        <taxon>Bacillati</taxon>
        <taxon>Actinomycetota</taxon>
        <taxon>Actinomycetes</taxon>
        <taxon>Propionibacteriales</taxon>
        <taxon>Propionibacteriaceae</taxon>
        <taxon>Arachnia</taxon>
    </lineage>
</organism>
<evidence type="ECO:0000256" key="5">
    <source>
        <dbReference type="SAM" id="Phobius"/>
    </source>
</evidence>
<proteinExistence type="predicted"/>
<evidence type="ECO:0000256" key="3">
    <source>
        <dbReference type="ARBA" id="ARBA00022989"/>
    </source>
</evidence>
<protein>
    <submittedName>
        <fullName evidence="7">MFS transporter</fullName>
    </submittedName>
</protein>
<dbReference type="InterPro" id="IPR020846">
    <property type="entry name" value="MFS_dom"/>
</dbReference>
<dbReference type="OrthoDB" id="9787026at2"/>
<dbReference type="Gene3D" id="1.20.1250.20">
    <property type="entry name" value="MFS general substrate transporter like domains"/>
    <property type="match status" value="2"/>
</dbReference>
<evidence type="ECO:0000313" key="8">
    <source>
        <dbReference type="Proteomes" id="UP000280935"/>
    </source>
</evidence>
<dbReference type="Pfam" id="PF07690">
    <property type="entry name" value="MFS_1"/>
    <property type="match status" value="1"/>
</dbReference>
<evidence type="ECO:0000256" key="4">
    <source>
        <dbReference type="ARBA" id="ARBA00023136"/>
    </source>
</evidence>
<name>A0A3P1WTY5_9ACTN</name>
<dbReference type="GO" id="GO:0046943">
    <property type="term" value="F:carboxylic acid transmembrane transporter activity"/>
    <property type="evidence" value="ECO:0007669"/>
    <property type="project" value="TreeGrafter"/>
</dbReference>
<feature type="domain" description="Major facilitator superfamily (MFS) profile" evidence="6">
    <location>
        <begin position="9"/>
        <end position="397"/>
    </location>
</feature>
<dbReference type="InterPro" id="IPR036259">
    <property type="entry name" value="MFS_trans_sf"/>
</dbReference>